<accession>A0ACC3BLC0</accession>
<comment type="caution">
    <text evidence="1">The sequence shown here is derived from an EMBL/GenBank/DDBJ whole genome shotgun (WGS) entry which is preliminary data.</text>
</comment>
<proteinExistence type="predicted"/>
<gene>
    <name evidence="1" type="ORF">I4F81_001105</name>
</gene>
<name>A0ACC3BLC0_PYRYE</name>
<keyword evidence="2" id="KW-1185">Reference proteome</keyword>
<reference evidence="1" key="1">
    <citation type="submission" date="2019-11" db="EMBL/GenBank/DDBJ databases">
        <title>Nori genome reveals adaptations in red seaweeds to the harsh intertidal environment.</title>
        <authorList>
            <person name="Wang D."/>
            <person name="Mao Y."/>
        </authorList>
    </citation>
    <scope>NUCLEOTIDE SEQUENCE</scope>
    <source>
        <tissue evidence="1">Gametophyte</tissue>
    </source>
</reference>
<dbReference type="EMBL" id="CM020618">
    <property type="protein sequence ID" value="KAK1858504.1"/>
    <property type="molecule type" value="Genomic_DNA"/>
</dbReference>
<evidence type="ECO:0000313" key="2">
    <source>
        <dbReference type="Proteomes" id="UP000798662"/>
    </source>
</evidence>
<sequence>MLAAYQDDDPGEDPPPRSRGGGGDAPGDAAAPAAAAADDGAPAAAAAAARASPAAAAAAAARSPPPPPAGGRWRALPGLGGWGGGATPAGLDRTVARVFLRFLALLSGDATDADDAYGGGGGGVRIIGWDALYAASVAMVAAPPLPAAGRPLMVLDPALPSVDVAAEVSDWEPLRAAARRTAALMAGGGVGGGGGGTAATPAAAAAAAAATTGSYPTVDHRCGGSPGSATPAADLRGGHLAGGGGAAAAAAPADPSGIEALVAALQGSSPPAWRTWVATGRVGAGG</sequence>
<evidence type="ECO:0000313" key="1">
    <source>
        <dbReference type="EMBL" id="KAK1858504.1"/>
    </source>
</evidence>
<dbReference type="Proteomes" id="UP000798662">
    <property type="component" value="Chromosome 1"/>
</dbReference>
<organism evidence="1 2">
    <name type="scientific">Pyropia yezoensis</name>
    <name type="common">Susabi-nori</name>
    <name type="synonym">Porphyra yezoensis</name>
    <dbReference type="NCBI Taxonomy" id="2788"/>
    <lineage>
        <taxon>Eukaryota</taxon>
        <taxon>Rhodophyta</taxon>
        <taxon>Bangiophyceae</taxon>
        <taxon>Bangiales</taxon>
        <taxon>Bangiaceae</taxon>
        <taxon>Pyropia</taxon>
    </lineage>
</organism>
<protein>
    <submittedName>
        <fullName evidence="1">Uncharacterized protein</fullName>
    </submittedName>
</protein>